<sequence length="112" mass="12281">MKKTSAAIEKVACPVRRDLCVSALPLTGFDASGVAGFLARRNIKGSKALYVTSLEVVVRRREENTGENERRERVEGETAHPRLGVHPSLESVCAVITVSNRWDGAWEESVCV</sequence>
<dbReference type="EMBL" id="JAUPFM010000006">
    <property type="protein sequence ID" value="KAK2848819.1"/>
    <property type="molecule type" value="Genomic_DNA"/>
</dbReference>
<dbReference type="Proteomes" id="UP001187415">
    <property type="component" value="Unassembled WGS sequence"/>
</dbReference>
<gene>
    <name evidence="2" type="ORF">Q5P01_008653</name>
</gene>
<organism evidence="2 3">
    <name type="scientific">Channa striata</name>
    <name type="common">Snakehead murrel</name>
    <name type="synonym">Ophicephalus striatus</name>
    <dbReference type="NCBI Taxonomy" id="64152"/>
    <lineage>
        <taxon>Eukaryota</taxon>
        <taxon>Metazoa</taxon>
        <taxon>Chordata</taxon>
        <taxon>Craniata</taxon>
        <taxon>Vertebrata</taxon>
        <taxon>Euteleostomi</taxon>
        <taxon>Actinopterygii</taxon>
        <taxon>Neopterygii</taxon>
        <taxon>Teleostei</taxon>
        <taxon>Neoteleostei</taxon>
        <taxon>Acanthomorphata</taxon>
        <taxon>Anabantaria</taxon>
        <taxon>Anabantiformes</taxon>
        <taxon>Channoidei</taxon>
        <taxon>Channidae</taxon>
        <taxon>Channa</taxon>
    </lineage>
</organism>
<keyword evidence="3" id="KW-1185">Reference proteome</keyword>
<evidence type="ECO:0000313" key="2">
    <source>
        <dbReference type="EMBL" id="KAK2848819.1"/>
    </source>
</evidence>
<reference evidence="2" key="1">
    <citation type="submission" date="2023-07" db="EMBL/GenBank/DDBJ databases">
        <title>Chromosome-level Genome Assembly of Striped Snakehead (Channa striata).</title>
        <authorList>
            <person name="Liu H."/>
        </authorList>
    </citation>
    <scope>NUCLEOTIDE SEQUENCE</scope>
    <source>
        <strain evidence="2">Gz</strain>
        <tissue evidence="2">Muscle</tissue>
    </source>
</reference>
<protein>
    <submittedName>
        <fullName evidence="2">Uncharacterized protein</fullName>
    </submittedName>
</protein>
<feature type="region of interest" description="Disordered" evidence="1">
    <location>
        <begin position="61"/>
        <end position="81"/>
    </location>
</feature>
<comment type="caution">
    <text evidence="2">The sequence shown here is derived from an EMBL/GenBank/DDBJ whole genome shotgun (WGS) entry which is preliminary data.</text>
</comment>
<feature type="compositionally biased region" description="Basic and acidic residues" evidence="1">
    <location>
        <begin position="61"/>
        <end position="80"/>
    </location>
</feature>
<evidence type="ECO:0000313" key="3">
    <source>
        <dbReference type="Proteomes" id="UP001187415"/>
    </source>
</evidence>
<accession>A0AA88N2Y4</accession>
<name>A0AA88N2Y4_CHASR</name>
<dbReference type="AlphaFoldDB" id="A0AA88N2Y4"/>
<proteinExistence type="predicted"/>
<evidence type="ECO:0000256" key="1">
    <source>
        <dbReference type="SAM" id="MobiDB-lite"/>
    </source>
</evidence>